<reference evidence="1 2" key="1">
    <citation type="submission" date="2024-04" db="EMBL/GenBank/DDBJ databases">
        <title>Tritrichomonas musculus Genome.</title>
        <authorList>
            <person name="Alves-Ferreira E."/>
            <person name="Grigg M."/>
            <person name="Lorenzi H."/>
            <person name="Galac M."/>
        </authorList>
    </citation>
    <scope>NUCLEOTIDE SEQUENCE [LARGE SCALE GENOMIC DNA]</scope>
    <source>
        <strain evidence="1 2">EAF2021</strain>
    </source>
</reference>
<accession>A0ABR2JRK2</accession>
<evidence type="ECO:0000313" key="2">
    <source>
        <dbReference type="Proteomes" id="UP001470230"/>
    </source>
</evidence>
<gene>
    <name evidence="1" type="ORF">M9Y10_004255</name>
</gene>
<dbReference type="Pfam" id="PF13306">
    <property type="entry name" value="LRR_5"/>
    <property type="match status" value="2"/>
</dbReference>
<name>A0ABR2JRK2_9EUKA</name>
<evidence type="ECO:0000313" key="1">
    <source>
        <dbReference type="EMBL" id="KAK8881516.1"/>
    </source>
</evidence>
<organism evidence="1 2">
    <name type="scientific">Tritrichomonas musculus</name>
    <dbReference type="NCBI Taxonomy" id="1915356"/>
    <lineage>
        <taxon>Eukaryota</taxon>
        <taxon>Metamonada</taxon>
        <taxon>Parabasalia</taxon>
        <taxon>Tritrichomonadida</taxon>
        <taxon>Tritrichomonadidae</taxon>
        <taxon>Tritrichomonas</taxon>
    </lineage>
</organism>
<comment type="caution">
    <text evidence="1">The sequence shown here is derived from an EMBL/GenBank/DDBJ whole genome shotgun (WGS) entry which is preliminary data.</text>
</comment>
<evidence type="ECO:0008006" key="3">
    <source>
        <dbReference type="Google" id="ProtNLM"/>
    </source>
</evidence>
<dbReference type="EMBL" id="JAPFFF010000010">
    <property type="protein sequence ID" value="KAK8881516.1"/>
    <property type="molecule type" value="Genomic_DNA"/>
</dbReference>
<sequence>MSSKENKVEEEIKKYVDKMTDIYEQFLAYLDNQDPVSEEDYIKLLQIIDKHNIQRIKEQFHQFISLLIKISNEHHRQATFFNKIERILLNFRSTIQETQTNVEIYREFESNKRLIYFLLKEGILTIDDQISQYIKFNEKHFSEFFSFDINKTDDKDDTKRQIGENDSYICSLIRSDAVEEFVQYVNQANFRLSSRIEPSIFETNSFLIDKKPTLIEYAAFFGSIQIFQYLYINKAPISGSLWLYGIHSNNAIFIRNYIERSGIKPTDNNWEQILIESIKCHHNEIARYIFENLIDENIISNISFNERNAARNNQIEMIYYLLTKVQAIEERCFKNNRNLINVVIPPTIKTIKRESFSNCSSLTRIIIPSSVNSIEGIAFEGCSSLTQIKIPSSVTSIESYSFGKCSSLTKIKIPSSVISIGDNMFYDCPSLMKIKILSCITSIGECFCEGCSSLTEITLPPSVTSIGNSAFRGCSSLVQIIIPPSVTSIGDSAFERCSSLTEITLPPSLTIIEAFVFTECSSLTQITIPSSVTSIGGDAFSYCSSLAQVAFPSSLTSIKNYAFRGCSSLTQVSIPSSVTSIGNDAFRDCRSLAQITVPSSINIRGLYLGRRVIVTRI</sequence>
<proteinExistence type="predicted"/>
<dbReference type="SUPFAM" id="SSF48403">
    <property type="entry name" value="Ankyrin repeat"/>
    <property type="match status" value="1"/>
</dbReference>
<dbReference type="SUPFAM" id="SSF52058">
    <property type="entry name" value="L domain-like"/>
    <property type="match status" value="1"/>
</dbReference>
<dbReference type="InterPro" id="IPR036770">
    <property type="entry name" value="Ankyrin_rpt-contain_sf"/>
</dbReference>
<dbReference type="Proteomes" id="UP001470230">
    <property type="component" value="Unassembled WGS sequence"/>
</dbReference>
<dbReference type="PANTHER" id="PTHR45661:SF3">
    <property type="entry name" value="IG-LIKE DOMAIN-CONTAINING PROTEIN"/>
    <property type="match status" value="1"/>
</dbReference>
<dbReference type="InterPro" id="IPR032675">
    <property type="entry name" value="LRR_dom_sf"/>
</dbReference>
<protein>
    <recommendedName>
        <fullName evidence="3">Surface antigen BspA-like</fullName>
    </recommendedName>
</protein>
<dbReference type="InterPro" id="IPR053139">
    <property type="entry name" value="Surface_bspA-like"/>
</dbReference>
<keyword evidence="2" id="KW-1185">Reference proteome</keyword>
<dbReference type="InterPro" id="IPR026906">
    <property type="entry name" value="LRR_5"/>
</dbReference>
<dbReference type="PANTHER" id="PTHR45661">
    <property type="entry name" value="SURFACE ANTIGEN"/>
    <property type="match status" value="1"/>
</dbReference>
<dbReference type="Gene3D" id="3.80.10.10">
    <property type="entry name" value="Ribonuclease Inhibitor"/>
    <property type="match status" value="3"/>
</dbReference>